<name>A0A518EL96_9BACT</name>
<gene>
    <name evidence="2" type="ORF">Poly30_03630</name>
</gene>
<dbReference type="GO" id="GO:0016491">
    <property type="term" value="F:oxidoreductase activity"/>
    <property type="evidence" value="ECO:0007669"/>
    <property type="project" value="InterPro"/>
</dbReference>
<organism evidence="2 3">
    <name type="scientific">Saltatorellus ferox</name>
    <dbReference type="NCBI Taxonomy" id="2528018"/>
    <lineage>
        <taxon>Bacteria</taxon>
        <taxon>Pseudomonadati</taxon>
        <taxon>Planctomycetota</taxon>
        <taxon>Planctomycetia</taxon>
        <taxon>Planctomycetia incertae sedis</taxon>
        <taxon>Saltatorellus</taxon>
    </lineage>
</organism>
<dbReference type="Gene3D" id="2.60.40.420">
    <property type="entry name" value="Cupredoxins - blue copper proteins"/>
    <property type="match status" value="1"/>
</dbReference>
<evidence type="ECO:0000313" key="3">
    <source>
        <dbReference type="Proteomes" id="UP000320390"/>
    </source>
</evidence>
<dbReference type="GO" id="GO:0005507">
    <property type="term" value="F:copper ion binding"/>
    <property type="evidence" value="ECO:0007669"/>
    <property type="project" value="InterPro"/>
</dbReference>
<dbReference type="SUPFAM" id="SSF49503">
    <property type="entry name" value="Cupredoxins"/>
    <property type="match status" value="1"/>
</dbReference>
<keyword evidence="3" id="KW-1185">Reference proteome</keyword>
<feature type="domain" description="Plastocyanin-like" evidence="1">
    <location>
        <begin position="6"/>
        <end position="61"/>
    </location>
</feature>
<dbReference type="InterPro" id="IPR008972">
    <property type="entry name" value="Cupredoxin"/>
</dbReference>
<accession>A0A518EL96</accession>
<evidence type="ECO:0000313" key="2">
    <source>
        <dbReference type="EMBL" id="QDV04869.1"/>
    </source>
</evidence>
<proteinExistence type="predicted"/>
<dbReference type="Proteomes" id="UP000320390">
    <property type="component" value="Chromosome"/>
</dbReference>
<dbReference type="AlphaFoldDB" id="A0A518EL96"/>
<evidence type="ECO:0000259" key="1">
    <source>
        <dbReference type="Pfam" id="PF07731"/>
    </source>
</evidence>
<dbReference type="Pfam" id="PF07731">
    <property type="entry name" value="Cu-oxidase_2"/>
    <property type="match status" value="1"/>
</dbReference>
<protein>
    <submittedName>
        <fullName evidence="2">Multicopper oxidase</fullName>
    </submittedName>
</protein>
<dbReference type="InterPro" id="IPR011706">
    <property type="entry name" value="Cu-oxidase_C"/>
</dbReference>
<sequence length="63" mass="7060">MDHHLIRLHGVEFCGTPRHGVSVPAEQQRKRVTVPVVAGATRDIEFVPAYPGDWAFHCHMTPT</sequence>
<reference evidence="2 3" key="1">
    <citation type="submission" date="2019-02" db="EMBL/GenBank/DDBJ databases">
        <title>Deep-cultivation of Planctomycetes and their phenomic and genomic characterization uncovers novel biology.</title>
        <authorList>
            <person name="Wiegand S."/>
            <person name="Jogler M."/>
            <person name="Boedeker C."/>
            <person name="Pinto D."/>
            <person name="Vollmers J."/>
            <person name="Rivas-Marin E."/>
            <person name="Kohn T."/>
            <person name="Peeters S.H."/>
            <person name="Heuer A."/>
            <person name="Rast P."/>
            <person name="Oberbeckmann S."/>
            <person name="Bunk B."/>
            <person name="Jeske O."/>
            <person name="Meyerdierks A."/>
            <person name="Storesund J.E."/>
            <person name="Kallscheuer N."/>
            <person name="Luecker S."/>
            <person name="Lage O.M."/>
            <person name="Pohl T."/>
            <person name="Merkel B.J."/>
            <person name="Hornburger P."/>
            <person name="Mueller R.-W."/>
            <person name="Bruemmer F."/>
            <person name="Labrenz M."/>
            <person name="Spormann A.M."/>
            <person name="Op den Camp H."/>
            <person name="Overmann J."/>
            <person name="Amann R."/>
            <person name="Jetten M.S.M."/>
            <person name="Mascher T."/>
            <person name="Medema M.H."/>
            <person name="Devos D.P."/>
            <person name="Kaster A.-K."/>
            <person name="Ovreas L."/>
            <person name="Rohde M."/>
            <person name="Galperin M.Y."/>
            <person name="Jogler C."/>
        </authorList>
    </citation>
    <scope>NUCLEOTIDE SEQUENCE [LARGE SCALE GENOMIC DNA]</scope>
    <source>
        <strain evidence="2 3">Poly30</strain>
    </source>
</reference>
<dbReference type="EMBL" id="CP036434">
    <property type="protein sequence ID" value="QDV04869.1"/>
    <property type="molecule type" value="Genomic_DNA"/>
</dbReference>